<feature type="transmembrane region" description="Helical" evidence="1">
    <location>
        <begin position="156"/>
        <end position="177"/>
    </location>
</feature>
<keyword evidence="1" id="KW-1133">Transmembrane helix</keyword>
<evidence type="ECO:0000256" key="1">
    <source>
        <dbReference type="SAM" id="Phobius"/>
    </source>
</evidence>
<evidence type="ECO:0000313" key="3">
    <source>
        <dbReference type="WBParaSite" id="ACRNAN_scaffold12755.g23006.t1"/>
    </source>
</evidence>
<organism evidence="2 3">
    <name type="scientific">Acrobeloides nanus</name>
    <dbReference type="NCBI Taxonomy" id="290746"/>
    <lineage>
        <taxon>Eukaryota</taxon>
        <taxon>Metazoa</taxon>
        <taxon>Ecdysozoa</taxon>
        <taxon>Nematoda</taxon>
        <taxon>Chromadorea</taxon>
        <taxon>Rhabditida</taxon>
        <taxon>Tylenchina</taxon>
        <taxon>Cephalobomorpha</taxon>
        <taxon>Cephaloboidea</taxon>
        <taxon>Cephalobidae</taxon>
        <taxon>Acrobeloides</taxon>
    </lineage>
</organism>
<reference evidence="3" key="1">
    <citation type="submission" date="2022-11" db="UniProtKB">
        <authorList>
            <consortium name="WormBaseParasite"/>
        </authorList>
    </citation>
    <scope>IDENTIFICATION</scope>
</reference>
<name>A0A914CNL7_9BILA</name>
<keyword evidence="1" id="KW-0812">Transmembrane</keyword>
<proteinExistence type="predicted"/>
<keyword evidence="2" id="KW-1185">Reference proteome</keyword>
<evidence type="ECO:0000313" key="2">
    <source>
        <dbReference type="Proteomes" id="UP000887540"/>
    </source>
</evidence>
<feature type="transmembrane region" description="Helical" evidence="1">
    <location>
        <begin position="48"/>
        <end position="75"/>
    </location>
</feature>
<protein>
    <submittedName>
        <fullName evidence="3">Uncharacterized protein</fullName>
    </submittedName>
</protein>
<dbReference type="AlphaFoldDB" id="A0A914CNL7"/>
<feature type="transmembrane region" description="Helical" evidence="1">
    <location>
        <begin position="129"/>
        <end position="150"/>
    </location>
</feature>
<feature type="transmembrane region" description="Helical" evidence="1">
    <location>
        <begin position="100"/>
        <end position="122"/>
    </location>
</feature>
<accession>A0A914CNL7</accession>
<keyword evidence="1" id="KW-0472">Membrane</keyword>
<sequence>ILSLIVTIVYFIDGFRAFNKTDTIHVDEPSTPGCYARFLKLIGSFPTVIIRFLILSLNVVLIVLLANRIGCYVYYSSFPYSPYYYQSNEKYVDCGDNEDLSMMIFISIVSIVVSFLDIILCFDILYWRLTFNLSTTIFSICSFFVCLSNVDRRIPMTIITFVIFLLALFMTIAESYVKANKPIESSIVETNNRTILPKNLAKNIMNPIVSNALKIQIIQEIDPTELTHDSRPLL</sequence>
<dbReference type="WBParaSite" id="ACRNAN_scaffold12755.g23006.t1">
    <property type="protein sequence ID" value="ACRNAN_scaffold12755.g23006.t1"/>
    <property type="gene ID" value="ACRNAN_scaffold12755.g23006"/>
</dbReference>
<dbReference type="Proteomes" id="UP000887540">
    <property type="component" value="Unplaced"/>
</dbReference>